<feature type="compositionally biased region" description="Acidic residues" evidence="1">
    <location>
        <begin position="149"/>
        <end position="161"/>
    </location>
</feature>
<feature type="compositionally biased region" description="Basic and acidic residues" evidence="1">
    <location>
        <begin position="207"/>
        <end position="228"/>
    </location>
</feature>
<feature type="compositionally biased region" description="Basic and acidic residues" evidence="1">
    <location>
        <begin position="174"/>
        <end position="197"/>
    </location>
</feature>
<dbReference type="PANTHER" id="PTHR33700:SF29">
    <property type="entry name" value="PROTEIN, PUTATIVE-RELATED"/>
    <property type="match status" value="1"/>
</dbReference>
<gene>
    <name evidence="3" type="ORF">RJT34_25290</name>
</gene>
<feature type="compositionally biased region" description="Basic and acidic residues" evidence="1">
    <location>
        <begin position="506"/>
        <end position="537"/>
    </location>
</feature>
<dbReference type="AlphaFoldDB" id="A0AAN9FWA2"/>
<dbReference type="PANTHER" id="PTHR33700">
    <property type="entry name" value="MYB-LIKE PROTEIN X"/>
    <property type="match status" value="1"/>
</dbReference>
<feature type="compositionally biased region" description="Acidic residues" evidence="1">
    <location>
        <begin position="469"/>
        <end position="482"/>
    </location>
</feature>
<feature type="compositionally biased region" description="Polar residues" evidence="1">
    <location>
        <begin position="293"/>
        <end position="360"/>
    </location>
</feature>
<comment type="caution">
    <text evidence="3">The sequence shown here is derived from an EMBL/GenBank/DDBJ whole genome shotgun (WGS) entry which is preliminary data.</text>
</comment>
<evidence type="ECO:0000256" key="2">
    <source>
        <dbReference type="SAM" id="Phobius"/>
    </source>
</evidence>
<keyword evidence="2" id="KW-0472">Membrane</keyword>
<reference evidence="3 4" key="1">
    <citation type="submission" date="2024-01" db="EMBL/GenBank/DDBJ databases">
        <title>The genomes of 5 underutilized Papilionoideae crops provide insights into root nodulation and disease resistance.</title>
        <authorList>
            <person name="Yuan L."/>
        </authorList>
    </citation>
    <scope>NUCLEOTIDE SEQUENCE [LARGE SCALE GENOMIC DNA]</scope>
    <source>
        <strain evidence="3">LY-2023</strain>
        <tissue evidence="3">Leaf</tissue>
    </source>
</reference>
<keyword evidence="4" id="KW-1185">Reference proteome</keyword>
<feature type="compositionally biased region" description="Basic and acidic residues" evidence="1">
    <location>
        <begin position="447"/>
        <end position="464"/>
    </location>
</feature>
<evidence type="ECO:0000313" key="3">
    <source>
        <dbReference type="EMBL" id="KAK7280228.1"/>
    </source>
</evidence>
<protein>
    <submittedName>
        <fullName evidence="3">Uncharacterized protein</fullName>
    </submittedName>
</protein>
<keyword evidence="2" id="KW-1133">Transmembrane helix</keyword>
<feature type="compositionally biased region" description="Polar residues" evidence="1">
    <location>
        <begin position="266"/>
        <end position="283"/>
    </location>
</feature>
<feature type="compositionally biased region" description="Acidic residues" evidence="1">
    <location>
        <begin position="87"/>
        <end position="99"/>
    </location>
</feature>
<name>A0AAN9FWA2_CLITE</name>
<dbReference type="Proteomes" id="UP001359559">
    <property type="component" value="Unassembled WGS sequence"/>
</dbReference>
<evidence type="ECO:0000313" key="4">
    <source>
        <dbReference type="Proteomes" id="UP001359559"/>
    </source>
</evidence>
<feature type="region of interest" description="Disordered" evidence="1">
    <location>
        <begin position="66"/>
        <end position="373"/>
    </location>
</feature>
<feature type="compositionally biased region" description="Polar residues" evidence="1">
    <location>
        <begin position="393"/>
        <end position="412"/>
    </location>
</feature>
<sequence length="537" mass="60263">MIKRFPNRNHRSKGFKVKHVLQIILLLGVCFWLIYQVKHHHDKKKEFDKNDTKMSDRAYTEQILKYGRRGLQPGKHDVSQNVKRVEEEDDIDERIEEDEENKRDHMDQERNKHEIEGEEDNKHEIEGEEDNKHEGREHREEENKHVAEEQEEDENRSEDMEDGGRDGEMDENEQEKSEVDADRDDVFLDEEKEKEEGDEKENENEEKEGLNESHDNHEAREEHYKGDDASSAVAHDTHATSTETETLGLENSDVNSDMDTTKQENEATYSDESVRNQNDSNLKGTGGDVIDRITSNATTGKETENNTLSNPVDGSYQNIAATTNSDSHVESSSNLTKVVTEANNNLTGAGSDTSSSSEQNKAVILSESDHGQNTMVNATISGDVNAMQADGLQRSSNRISQENLPHSDSTVSAEIENGDAAVKESSNAGAGELEKTIRFLSSNETENTPKNERSDVSESDKSKSNTEASETDESQNIDVTEDEMFKGDTQTGEMSDSSSGNETLDSFEHDAIDSSDTLIHEDVTEARTDLDTLPDMK</sequence>
<feature type="compositionally biased region" description="Polar residues" evidence="1">
    <location>
        <begin position="488"/>
        <end position="504"/>
    </location>
</feature>
<feature type="compositionally biased region" description="Basic and acidic residues" evidence="1">
    <location>
        <begin position="100"/>
        <end position="148"/>
    </location>
</feature>
<feature type="transmembrane region" description="Helical" evidence="2">
    <location>
        <begin position="20"/>
        <end position="37"/>
    </location>
</feature>
<dbReference type="EMBL" id="JAYKXN010000006">
    <property type="protein sequence ID" value="KAK7280228.1"/>
    <property type="molecule type" value="Genomic_DNA"/>
</dbReference>
<feature type="region of interest" description="Disordered" evidence="1">
    <location>
        <begin position="386"/>
        <end position="537"/>
    </location>
</feature>
<feature type="compositionally biased region" description="Basic and acidic residues" evidence="1">
    <location>
        <begin position="74"/>
        <end position="86"/>
    </location>
</feature>
<organism evidence="3 4">
    <name type="scientific">Clitoria ternatea</name>
    <name type="common">Butterfly pea</name>
    <dbReference type="NCBI Taxonomy" id="43366"/>
    <lineage>
        <taxon>Eukaryota</taxon>
        <taxon>Viridiplantae</taxon>
        <taxon>Streptophyta</taxon>
        <taxon>Embryophyta</taxon>
        <taxon>Tracheophyta</taxon>
        <taxon>Spermatophyta</taxon>
        <taxon>Magnoliopsida</taxon>
        <taxon>eudicotyledons</taxon>
        <taxon>Gunneridae</taxon>
        <taxon>Pentapetalae</taxon>
        <taxon>rosids</taxon>
        <taxon>fabids</taxon>
        <taxon>Fabales</taxon>
        <taxon>Fabaceae</taxon>
        <taxon>Papilionoideae</taxon>
        <taxon>50 kb inversion clade</taxon>
        <taxon>NPAAA clade</taxon>
        <taxon>indigoferoid/millettioid clade</taxon>
        <taxon>Phaseoleae</taxon>
        <taxon>Clitoria</taxon>
    </lineage>
</organism>
<accession>A0AAN9FWA2</accession>
<evidence type="ECO:0000256" key="1">
    <source>
        <dbReference type="SAM" id="MobiDB-lite"/>
    </source>
</evidence>
<proteinExistence type="predicted"/>
<keyword evidence="2" id="KW-0812">Transmembrane</keyword>